<keyword evidence="1" id="KW-0472">Membrane</keyword>
<gene>
    <name evidence="2" type="ORF">J0M35_06675</name>
</gene>
<dbReference type="AlphaFoldDB" id="A0A8J7PHY1"/>
<evidence type="ECO:0000313" key="3">
    <source>
        <dbReference type="Proteomes" id="UP000664277"/>
    </source>
</evidence>
<feature type="transmembrane region" description="Helical" evidence="1">
    <location>
        <begin position="52"/>
        <end position="70"/>
    </location>
</feature>
<keyword evidence="1" id="KW-1133">Transmembrane helix</keyword>
<feature type="transmembrane region" description="Helical" evidence="1">
    <location>
        <begin position="23"/>
        <end position="45"/>
    </location>
</feature>
<proteinExistence type="predicted"/>
<evidence type="ECO:0000313" key="2">
    <source>
        <dbReference type="EMBL" id="MBN8660030.1"/>
    </source>
</evidence>
<evidence type="ECO:0000256" key="1">
    <source>
        <dbReference type="SAM" id="Phobius"/>
    </source>
</evidence>
<name>A0A8J7PHY1_9BACT</name>
<protein>
    <submittedName>
        <fullName evidence="2">Uncharacterized protein</fullName>
    </submittedName>
</protein>
<accession>A0A8J7PHY1</accession>
<keyword evidence="1" id="KW-0812">Transmembrane</keyword>
<sequence length="112" mass="12823">MEDITPLNLEDSPKLFGLRYDQLIWILVSLVVSTQLYSWMVPIMFGSHDLRLYICIFLGLVGPAYALFTMNQSVGGWEVMINYYVGNSVYIPGPDPNPVRFLVDEQLPEFTE</sequence>
<organism evidence="2 3">
    <name type="scientific">Candidatus Obscuribacter phosphatis</name>
    <dbReference type="NCBI Taxonomy" id="1906157"/>
    <lineage>
        <taxon>Bacteria</taxon>
        <taxon>Bacillati</taxon>
        <taxon>Candidatus Melainabacteria</taxon>
        <taxon>Candidatus Obscuribacterales</taxon>
        <taxon>Candidatus Obscuribacteraceae</taxon>
        <taxon>Candidatus Obscuribacter</taxon>
    </lineage>
</organism>
<comment type="caution">
    <text evidence="2">The sequence shown here is derived from an EMBL/GenBank/DDBJ whole genome shotgun (WGS) entry which is preliminary data.</text>
</comment>
<dbReference type="Proteomes" id="UP000664277">
    <property type="component" value="Unassembled WGS sequence"/>
</dbReference>
<reference evidence="2" key="1">
    <citation type="submission" date="2021-02" db="EMBL/GenBank/DDBJ databases">
        <title>Genome-Resolved Metagenomics of a Microbial Community Performing Photosynthetic Biological Nutrient Removal.</title>
        <authorList>
            <person name="Mcdaniel E.A."/>
        </authorList>
    </citation>
    <scope>NUCLEOTIDE SEQUENCE</scope>
    <source>
        <strain evidence="2">UWPOB_OBS1</strain>
    </source>
</reference>
<dbReference type="EMBL" id="JAFLCK010000007">
    <property type="protein sequence ID" value="MBN8660030.1"/>
    <property type="molecule type" value="Genomic_DNA"/>
</dbReference>